<dbReference type="Pfam" id="PF13759">
    <property type="entry name" value="2OG-FeII_Oxy_5"/>
    <property type="match status" value="1"/>
</dbReference>
<dbReference type="Pfam" id="PF14559">
    <property type="entry name" value="TPR_19"/>
    <property type="match status" value="1"/>
</dbReference>
<keyword evidence="2 3" id="KW-0802">TPR repeat</keyword>
<dbReference type="EMBL" id="JBHSGQ010000002">
    <property type="protein sequence ID" value="MFC4724651.1"/>
    <property type="molecule type" value="Genomic_DNA"/>
</dbReference>
<evidence type="ECO:0000256" key="2">
    <source>
        <dbReference type="ARBA" id="ARBA00022803"/>
    </source>
</evidence>
<dbReference type="InterPro" id="IPR019734">
    <property type="entry name" value="TPR_rpt"/>
</dbReference>
<dbReference type="PROSITE" id="PS50005">
    <property type="entry name" value="TPR"/>
    <property type="match status" value="1"/>
</dbReference>
<proteinExistence type="predicted"/>
<dbReference type="PANTHER" id="PTHR45586">
    <property type="entry name" value="TPR REPEAT-CONTAINING PROTEIN PA4667"/>
    <property type="match status" value="1"/>
</dbReference>
<dbReference type="InterPro" id="IPR012668">
    <property type="entry name" value="CHP02466"/>
</dbReference>
<evidence type="ECO:0000256" key="1">
    <source>
        <dbReference type="ARBA" id="ARBA00022737"/>
    </source>
</evidence>
<dbReference type="SUPFAM" id="SSF48452">
    <property type="entry name" value="TPR-like"/>
    <property type="match status" value="2"/>
</dbReference>
<evidence type="ECO:0000313" key="4">
    <source>
        <dbReference type="EMBL" id="MFC4724651.1"/>
    </source>
</evidence>
<feature type="repeat" description="TPR" evidence="3">
    <location>
        <begin position="39"/>
        <end position="72"/>
    </location>
</feature>
<dbReference type="Pfam" id="PF13432">
    <property type="entry name" value="TPR_16"/>
    <property type="match status" value="2"/>
</dbReference>
<keyword evidence="5" id="KW-1185">Reference proteome</keyword>
<dbReference type="Gene3D" id="1.25.40.10">
    <property type="entry name" value="Tetratricopeptide repeat domain"/>
    <property type="match status" value="3"/>
</dbReference>
<dbReference type="Proteomes" id="UP001596024">
    <property type="component" value="Unassembled WGS sequence"/>
</dbReference>
<name>A0ABV9N8L6_9PROT</name>
<dbReference type="InterPro" id="IPR051012">
    <property type="entry name" value="CellSynth/LPSAsmb/PSIAsmb"/>
</dbReference>
<dbReference type="InterPro" id="IPR011990">
    <property type="entry name" value="TPR-like_helical_dom_sf"/>
</dbReference>
<organism evidence="4 5">
    <name type="scientific">Glycocaulis abyssi</name>
    <dbReference type="NCBI Taxonomy" id="1433403"/>
    <lineage>
        <taxon>Bacteria</taxon>
        <taxon>Pseudomonadati</taxon>
        <taxon>Pseudomonadota</taxon>
        <taxon>Alphaproteobacteria</taxon>
        <taxon>Maricaulales</taxon>
        <taxon>Maricaulaceae</taxon>
        <taxon>Glycocaulis</taxon>
    </lineage>
</organism>
<evidence type="ECO:0000256" key="3">
    <source>
        <dbReference type="PROSITE-ProRule" id="PRU00339"/>
    </source>
</evidence>
<dbReference type="PANTHER" id="PTHR45586:SF1">
    <property type="entry name" value="LIPOPOLYSACCHARIDE ASSEMBLY PROTEIN B"/>
    <property type="match status" value="1"/>
</dbReference>
<reference evidence="5" key="1">
    <citation type="journal article" date="2019" name="Int. J. Syst. Evol. Microbiol.">
        <title>The Global Catalogue of Microorganisms (GCM) 10K type strain sequencing project: providing services to taxonomists for standard genome sequencing and annotation.</title>
        <authorList>
            <consortium name="The Broad Institute Genomics Platform"/>
            <consortium name="The Broad Institute Genome Sequencing Center for Infectious Disease"/>
            <person name="Wu L."/>
            <person name="Ma J."/>
        </authorList>
    </citation>
    <scope>NUCLEOTIDE SEQUENCE [LARGE SCALE GENOMIC DNA]</scope>
    <source>
        <strain evidence="5">CCUG 62981</strain>
    </source>
</reference>
<gene>
    <name evidence="4" type="ORF">ACFPB0_05050</name>
</gene>
<sequence>MNAAPGQMLQESLRLLQAGQVDAADGLLGRLRDTCPHEADVWRLSGAAAQARGDFPAAETYLREAIRLRPSHHEASNALGLVLSRQGRIGQAREVWEQTLAMAPQQAAAAINLARSYLDAGEPQKAAGLVARHAGRDPLAALVHAQALRADGDPARALEAYQRRLQLVPGDIKAAFGIALCCIDLGRAEEGLERLDSLPAGRDPQIEYARFSALARMGRLDAAEKAVETVLSLNPGDLSGLEGAAQLLCMTSRPEKVPALFARALEATRFAVPVELQYIDTLVRMGEFDAARSAVDAAHKRHGVQPALLDRAIAVEVEAGDSSRAFTLARQAGEVFPAETSLLANRVRAAFMAGDARYAAPLIDQAMATMPEGRFWTAMEATLARLSDDADTYETLCGPQLVMTSSLQPPPAYGGIENFNMQLAELLRGLHAFSAAPLGQSLRDGTQTSSDLRHNENRLIVDFFSMVEQAFDRYRARLKPIAGHPLLGNMPDRMHVQGAWSVRLGPNGRHVNHVHPEGWVSCVYYVSVPPQIAGSSSQEGWLKFGEPPFAVPGLGPHDHVEPRPGELTIFPSYLWHGTVPISSGERLTIAFDIAPGSGRGNT</sequence>
<keyword evidence="1" id="KW-0677">Repeat</keyword>
<accession>A0ABV9N8L6</accession>
<dbReference type="Gene3D" id="2.60.120.620">
    <property type="entry name" value="q2cbj1_9rhob like domain"/>
    <property type="match status" value="1"/>
</dbReference>
<dbReference type="RefSeq" id="WP_371393815.1">
    <property type="nucleotide sequence ID" value="NZ_CP163421.1"/>
</dbReference>
<comment type="caution">
    <text evidence="4">The sequence shown here is derived from an EMBL/GenBank/DDBJ whole genome shotgun (WGS) entry which is preliminary data.</text>
</comment>
<evidence type="ECO:0000313" key="5">
    <source>
        <dbReference type="Proteomes" id="UP001596024"/>
    </source>
</evidence>
<dbReference type="SMART" id="SM00028">
    <property type="entry name" value="TPR"/>
    <property type="match status" value="4"/>
</dbReference>
<protein>
    <submittedName>
        <fullName evidence="4">2OG-Fe(II) oxygenase family protein</fullName>
    </submittedName>
</protein>